<gene>
    <name evidence="1" type="ORF">PFNF54_01339</name>
</gene>
<sequence length="114" mass="13203">MIRLNFIRFAKMGPSKGKGPLIAKYAPVGFKKGFGAIGLGKHTKKGNKYCKEKCAVFFFFFFFNEEKKKNEYILNSDNIVNNNVSFHKDKHDPALNSNIYIYTNYLLVRRLILL</sequence>
<name>W7K9U7_PLAFO</name>
<dbReference type="Proteomes" id="UP000030673">
    <property type="component" value="Unassembled WGS sequence"/>
</dbReference>
<evidence type="ECO:0008006" key="3">
    <source>
        <dbReference type="Google" id="ProtNLM"/>
    </source>
</evidence>
<protein>
    <recommendedName>
        <fullName evidence="3">Mitochondrial ribosomal protein L41</fullName>
    </recommendedName>
</protein>
<evidence type="ECO:0000313" key="1">
    <source>
        <dbReference type="EMBL" id="EWC89760.1"/>
    </source>
</evidence>
<proteinExistence type="predicted"/>
<reference evidence="1 2" key="1">
    <citation type="submission" date="2013-02" db="EMBL/GenBank/DDBJ databases">
        <title>The Genome Sequence of Plasmodium falciparum NF54.</title>
        <authorList>
            <consortium name="The Broad Institute Genome Sequencing Platform"/>
            <consortium name="The Broad Institute Genome Sequencing Center for Infectious Disease"/>
            <person name="Neafsey D."/>
            <person name="Cheeseman I."/>
            <person name="Volkman S."/>
            <person name="Adams J."/>
            <person name="Walker B."/>
            <person name="Young S.K."/>
            <person name="Zeng Q."/>
            <person name="Gargeya S."/>
            <person name="Fitzgerald M."/>
            <person name="Haas B."/>
            <person name="Abouelleil A."/>
            <person name="Alvarado L."/>
            <person name="Arachchi H.M."/>
            <person name="Berlin A.M."/>
            <person name="Chapman S.B."/>
            <person name="Dewar J."/>
            <person name="Goldberg J."/>
            <person name="Griggs A."/>
            <person name="Gujja S."/>
            <person name="Hansen M."/>
            <person name="Howarth C."/>
            <person name="Imamovic A."/>
            <person name="Larimer J."/>
            <person name="McCowan C."/>
            <person name="Murphy C."/>
            <person name="Neiman D."/>
            <person name="Pearson M."/>
            <person name="Priest M."/>
            <person name="Roberts A."/>
            <person name="Saif S."/>
            <person name="Shea T."/>
            <person name="Sisk P."/>
            <person name="Sykes S."/>
            <person name="Wortman J."/>
            <person name="Nusbaum C."/>
            <person name="Birren B."/>
        </authorList>
    </citation>
    <scope>NUCLEOTIDE SEQUENCE [LARGE SCALE GENOMIC DNA]</scope>
    <source>
        <strain evidence="1 2">NF54</strain>
    </source>
</reference>
<accession>W7K9U7</accession>
<dbReference type="EMBL" id="KE123764">
    <property type="protein sequence ID" value="EWC89760.1"/>
    <property type="molecule type" value="Genomic_DNA"/>
</dbReference>
<organism evidence="1 2">
    <name type="scientific">Plasmodium falciparum (isolate NF54)</name>
    <dbReference type="NCBI Taxonomy" id="5843"/>
    <lineage>
        <taxon>Eukaryota</taxon>
        <taxon>Sar</taxon>
        <taxon>Alveolata</taxon>
        <taxon>Apicomplexa</taxon>
        <taxon>Aconoidasida</taxon>
        <taxon>Haemosporida</taxon>
        <taxon>Plasmodiidae</taxon>
        <taxon>Plasmodium</taxon>
        <taxon>Plasmodium (Laverania)</taxon>
    </lineage>
</organism>
<keyword evidence="2" id="KW-1185">Reference proteome</keyword>
<evidence type="ECO:0000313" key="2">
    <source>
        <dbReference type="Proteomes" id="UP000030673"/>
    </source>
</evidence>
<dbReference type="AlphaFoldDB" id="W7K9U7"/>